<feature type="binding site" evidence="4">
    <location>
        <position position="58"/>
    </location>
    <ligand>
        <name>(6R)-10-formyltetrahydrofolate</name>
        <dbReference type="ChEBI" id="CHEBI:195366"/>
    </ligand>
</feature>
<dbReference type="HAMAP" id="MF_01930">
    <property type="entry name" value="PurN"/>
    <property type="match status" value="1"/>
</dbReference>
<dbReference type="Proteomes" id="UP000823598">
    <property type="component" value="Unassembled WGS sequence"/>
</dbReference>
<accession>A0A9D9NJG3</accession>
<protein>
    <recommendedName>
        <fullName evidence="4">Phosphoribosylglycinamide formyltransferase</fullName>
        <ecNumber evidence="4">2.1.2.2</ecNumber>
    </recommendedName>
    <alternativeName>
        <fullName evidence="4">5'-phosphoribosylglycinamide transformylase</fullName>
    </alternativeName>
    <alternativeName>
        <fullName evidence="4">GAR transformylase</fullName>
        <shortName evidence="4">GART</shortName>
    </alternativeName>
</protein>
<keyword evidence="2 4" id="KW-0808">Transferase</keyword>
<dbReference type="PANTHER" id="PTHR43369">
    <property type="entry name" value="PHOSPHORIBOSYLGLYCINAMIDE FORMYLTRANSFERASE"/>
    <property type="match status" value="1"/>
</dbReference>
<dbReference type="InterPro" id="IPR004607">
    <property type="entry name" value="GART"/>
</dbReference>
<evidence type="ECO:0000256" key="1">
    <source>
        <dbReference type="ARBA" id="ARBA00005054"/>
    </source>
</evidence>
<comment type="similarity">
    <text evidence="4">Belongs to the GART family.</text>
</comment>
<dbReference type="CDD" id="cd08645">
    <property type="entry name" value="FMT_core_GART"/>
    <property type="match status" value="1"/>
</dbReference>
<feature type="active site" description="Proton donor" evidence="4">
    <location>
        <position position="105"/>
    </location>
</feature>
<sequence length="188" mass="20985">MKKIAIFASGTGSNAENLARAFADDLQICVDSLFCDRENAPVVEKMHRYGVPVFYFPKEVWRGDCKEIVELLQDRGIDLIVLAGFTSFVADCIVQAFDRRIINLHPSLLPKFGGKGMWGMNVHRAVIEAGEKESGITVHYVSPEIDGGEIVAQFKCEVLPDDTPETLVSRIHALEHRYLPVVVRSLLE</sequence>
<evidence type="ECO:0000313" key="6">
    <source>
        <dbReference type="EMBL" id="MBO8475655.1"/>
    </source>
</evidence>
<dbReference type="EC" id="2.1.2.2" evidence="4"/>
<comment type="caution">
    <text evidence="6">The sequence shown here is derived from an EMBL/GenBank/DDBJ whole genome shotgun (WGS) entry which is preliminary data.</text>
</comment>
<evidence type="ECO:0000259" key="5">
    <source>
        <dbReference type="Pfam" id="PF00551"/>
    </source>
</evidence>
<proteinExistence type="inferred from homology"/>
<evidence type="ECO:0000256" key="3">
    <source>
        <dbReference type="ARBA" id="ARBA00022755"/>
    </source>
</evidence>
<dbReference type="GO" id="GO:0004644">
    <property type="term" value="F:phosphoribosylglycinamide formyltransferase activity"/>
    <property type="evidence" value="ECO:0007669"/>
    <property type="project" value="UniProtKB-UniRule"/>
</dbReference>
<dbReference type="AlphaFoldDB" id="A0A9D9NJG3"/>
<dbReference type="PANTHER" id="PTHR43369:SF2">
    <property type="entry name" value="PHOSPHORIBOSYLGLYCINAMIDE FORMYLTRANSFERASE"/>
    <property type="match status" value="1"/>
</dbReference>
<evidence type="ECO:0000256" key="2">
    <source>
        <dbReference type="ARBA" id="ARBA00022679"/>
    </source>
</evidence>
<reference evidence="6" key="2">
    <citation type="journal article" date="2021" name="PeerJ">
        <title>Extensive microbial diversity within the chicken gut microbiome revealed by metagenomics and culture.</title>
        <authorList>
            <person name="Gilroy R."/>
            <person name="Ravi A."/>
            <person name="Getino M."/>
            <person name="Pursley I."/>
            <person name="Horton D.L."/>
            <person name="Alikhan N.F."/>
            <person name="Baker D."/>
            <person name="Gharbi K."/>
            <person name="Hall N."/>
            <person name="Watson M."/>
            <person name="Adriaenssens E.M."/>
            <person name="Foster-Nyarko E."/>
            <person name="Jarju S."/>
            <person name="Secka A."/>
            <person name="Antonio M."/>
            <person name="Oren A."/>
            <person name="Chaudhuri R.R."/>
            <person name="La Ragione R."/>
            <person name="Hildebrand F."/>
            <person name="Pallen M.J."/>
        </authorList>
    </citation>
    <scope>NUCLEOTIDE SEQUENCE</scope>
    <source>
        <strain evidence="6">6919</strain>
    </source>
</reference>
<feature type="site" description="Raises pKa of active site His" evidence="4">
    <location>
        <position position="146"/>
    </location>
</feature>
<reference evidence="6" key="1">
    <citation type="submission" date="2020-10" db="EMBL/GenBank/DDBJ databases">
        <authorList>
            <person name="Gilroy R."/>
        </authorList>
    </citation>
    <scope>NUCLEOTIDE SEQUENCE</scope>
    <source>
        <strain evidence="6">6919</strain>
    </source>
</reference>
<feature type="domain" description="Formyl transferase N-terminal" evidence="5">
    <location>
        <begin position="2"/>
        <end position="183"/>
    </location>
</feature>
<comment type="pathway">
    <text evidence="1 4">Purine metabolism; IMP biosynthesis via de novo pathway; N(2)-formyl-N(1)-(5-phospho-D-ribosyl)glycinamide from N(1)-(5-phospho-D-ribosyl)glycinamide (10-formyl THF route): step 1/1.</text>
</comment>
<organism evidence="6 7">
    <name type="scientific">Candidatus Limisoma faecipullorum</name>
    <dbReference type="NCBI Taxonomy" id="2840854"/>
    <lineage>
        <taxon>Bacteria</taxon>
        <taxon>Pseudomonadati</taxon>
        <taxon>Bacteroidota</taxon>
        <taxon>Bacteroidia</taxon>
        <taxon>Bacteroidales</taxon>
        <taxon>Candidatus Limisoma</taxon>
    </lineage>
</organism>
<comment type="catalytic activity">
    <reaction evidence="4">
        <text>N(1)-(5-phospho-beta-D-ribosyl)glycinamide + (6R)-10-formyltetrahydrofolate = N(2)-formyl-N(1)-(5-phospho-beta-D-ribosyl)glycinamide + (6S)-5,6,7,8-tetrahydrofolate + H(+)</text>
        <dbReference type="Rhea" id="RHEA:15053"/>
        <dbReference type="ChEBI" id="CHEBI:15378"/>
        <dbReference type="ChEBI" id="CHEBI:57453"/>
        <dbReference type="ChEBI" id="CHEBI:143788"/>
        <dbReference type="ChEBI" id="CHEBI:147286"/>
        <dbReference type="ChEBI" id="CHEBI:195366"/>
        <dbReference type="EC" id="2.1.2.2"/>
    </reaction>
</comment>
<gene>
    <name evidence="4 6" type="primary">purN</name>
    <name evidence="6" type="ORF">IAB88_01520</name>
</gene>
<feature type="binding site" evidence="4">
    <location>
        <begin position="12"/>
        <end position="14"/>
    </location>
    <ligand>
        <name>N(1)-(5-phospho-beta-D-ribosyl)glycinamide</name>
        <dbReference type="ChEBI" id="CHEBI:143788"/>
    </ligand>
</feature>
<name>A0A9D9NJG3_9BACT</name>
<dbReference type="Pfam" id="PF00551">
    <property type="entry name" value="Formyl_trans_N"/>
    <property type="match status" value="1"/>
</dbReference>
<dbReference type="GO" id="GO:0005829">
    <property type="term" value="C:cytosol"/>
    <property type="evidence" value="ECO:0007669"/>
    <property type="project" value="TreeGrafter"/>
</dbReference>
<dbReference type="NCBIfam" id="TIGR00639">
    <property type="entry name" value="PurN"/>
    <property type="match status" value="1"/>
</dbReference>
<dbReference type="InterPro" id="IPR002376">
    <property type="entry name" value="Formyl_transf_N"/>
</dbReference>
<dbReference type="EMBL" id="JADIMC010000019">
    <property type="protein sequence ID" value="MBO8475655.1"/>
    <property type="molecule type" value="Genomic_DNA"/>
</dbReference>
<evidence type="ECO:0000313" key="7">
    <source>
        <dbReference type="Proteomes" id="UP000823598"/>
    </source>
</evidence>
<feature type="binding site" evidence="4">
    <location>
        <position position="103"/>
    </location>
    <ligand>
        <name>(6R)-10-formyltetrahydrofolate</name>
        <dbReference type="ChEBI" id="CHEBI:195366"/>
    </ligand>
</feature>
<dbReference type="GO" id="GO:0006189">
    <property type="term" value="P:'de novo' IMP biosynthetic process"/>
    <property type="evidence" value="ECO:0007669"/>
    <property type="project" value="UniProtKB-UniRule"/>
</dbReference>
<comment type="function">
    <text evidence="4">Catalyzes the transfer of a formyl group from 10-formyltetrahydrofolate to 5-phospho-ribosyl-glycinamide (GAR), producing 5-phospho-ribosyl-N-formylglycinamide (FGAR) and tetrahydrofolate.</text>
</comment>
<dbReference type="SUPFAM" id="SSF53328">
    <property type="entry name" value="Formyltransferase"/>
    <property type="match status" value="1"/>
</dbReference>
<evidence type="ECO:0000256" key="4">
    <source>
        <dbReference type="HAMAP-Rule" id="MF_01930"/>
    </source>
</evidence>
<dbReference type="Gene3D" id="3.40.50.170">
    <property type="entry name" value="Formyl transferase, N-terminal domain"/>
    <property type="match status" value="1"/>
</dbReference>
<keyword evidence="3 4" id="KW-0658">Purine biosynthesis</keyword>
<dbReference type="InterPro" id="IPR036477">
    <property type="entry name" value="Formyl_transf_N_sf"/>
</dbReference>
<comment type="caution">
    <text evidence="4">Lacks conserved residue(s) required for the propagation of feature annotation.</text>
</comment>